<dbReference type="HOGENOM" id="CLU_2938008_0_0_3"/>
<protein>
    <submittedName>
        <fullName evidence="1">Uncharacterized protein</fullName>
    </submittedName>
</protein>
<dbReference type="EMBL" id="CP000554">
    <property type="protein sequence ID" value="ABM79115.1"/>
    <property type="molecule type" value="Genomic_DNA"/>
</dbReference>
<name>A2CCA5_PROM3</name>
<reference evidence="1 2" key="1">
    <citation type="journal article" date="2007" name="PLoS Genet.">
        <title>Patterns and implications of gene gain and loss in the evolution of Prochlorococcus.</title>
        <authorList>
            <person name="Kettler G.C."/>
            <person name="Martiny A.C."/>
            <person name="Huang K."/>
            <person name="Zucker J."/>
            <person name="Coleman M.L."/>
            <person name="Rodrigue S."/>
            <person name="Chen F."/>
            <person name="Lapidus A."/>
            <person name="Ferriera S."/>
            <person name="Johnson J."/>
            <person name="Steglich C."/>
            <person name="Church G.M."/>
            <person name="Richardson P."/>
            <person name="Chisholm S.W."/>
        </authorList>
    </citation>
    <scope>NUCLEOTIDE SEQUENCE [LARGE SCALE GENOMIC DNA]</scope>
    <source>
        <strain evidence="1 2">MIT 9303</strain>
    </source>
</reference>
<dbReference type="STRING" id="59922.P9303_23821"/>
<evidence type="ECO:0000313" key="2">
    <source>
        <dbReference type="Proteomes" id="UP000002274"/>
    </source>
</evidence>
<sequence length="60" mass="6294">MVGPMKALPCLIAAGGLTFQGFIPWLNEGYDAVALGLELVQQGWLDHALKACLKPPATTG</sequence>
<gene>
    <name evidence="1" type="ordered locus">P9303_23821</name>
</gene>
<dbReference type="Proteomes" id="UP000002274">
    <property type="component" value="Chromosome"/>
</dbReference>
<organism evidence="1 2">
    <name type="scientific">Prochlorococcus marinus (strain MIT 9303)</name>
    <dbReference type="NCBI Taxonomy" id="59922"/>
    <lineage>
        <taxon>Bacteria</taxon>
        <taxon>Bacillati</taxon>
        <taxon>Cyanobacteriota</taxon>
        <taxon>Cyanophyceae</taxon>
        <taxon>Synechococcales</taxon>
        <taxon>Prochlorococcaceae</taxon>
        <taxon>Prochlorococcus</taxon>
    </lineage>
</organism>
<dbReference type="AlphaFoldDB" id="A2CCA5"/>
<evidence type="ECO:0000313" key="1">
    <source>
        <dbReference type="EMBL" id="ABM79115.1"/>
    </source>
</evidence>
<dbReference type="KEGG" id="pmf:P9303_23821"/>
<accession>A2CCA5</accession>
<proteinExistence type="predicted"/>